<name>A0A914KSS5_MELIC</name>
<evidence type="ECO:0000313" key="1">
    <source>
        <dbReference type="Proteomes" id="UP000887563"/>
    </source>
</evidence>
<keyword evidence="1" id="KW-1185">Reference proteome</keyword>
<organism evidence="1 2">
    <name type="scientific">Meloidogyne incognita</name>
    <name type="common">Southern root-knot nematode worm</name>
    <name type="synonym">Oxyuris incognita</name>
    <dbReference type="NCBI Taxonomy" id="6306"/>
    <lineage>
        <taxon>Eukaryota</taxon>
        <taxon>Metazoa</taxon>
        <taxon>Ecdysozoa</taxon>
        <taxon>Nematoda</taxon>
        <taxon>Chromadorea</taxon>
        <taxon>Rhabditida</taxon>
        <taxon>Tylenchina</taxon>
        <taxon>Tylenchomorpha</taxon>
        <taxon>Tylenchoidea</taxon>
        <taxon>Meloidogynidae</taxon>
        <taxon>Meloidogyninae</taxon>
        <taxon>Meloidogyne</taxon>
        <taxon>Meloidogyne incognita group</taxon>
    </lineage>
</organism>
<dbReference type="Proteomes" id="UP000887563">
    <property type="component" value="Unplaced"/>
</dbReference>
<proteinExistence type="predicted"/>
<protein>
    <submittedName>
        <fullName evidence="2">Uncharacterized protein</fullName>
    </submittedName>
</protein>
<reference evidence="2" key="1">
    <citation type="submission" date="2022-11" db="UniProtKB">
        <authorList>
            <consortium name="WormBaseParasite"/>
        </authorList>
    </citation>
    <scope>IDENTIFICATION</scope>
</reference>
<sequence>MIYEKPQRKINSDEYSSISSNEILQENEELLNPWALIGRESDEKEELYGRANIKMLQR</sequence>
<dbReference type="AlphaFoldDB" id="A0A914KSS5"/>
<dbReference type="WBParaSite" id="Minc3s00100g04533">
    <property type="protein sequence ID" value="Minc3s00100g04533"/>
    <property type="gene ID" value="Minc3s00100g04533"/>
</dbReference>
<evidence type="ECO:0000313" key="2">
    <source>
        <dbReference type="WBParaSite" id="Minc3s00100g04533"/>
    </source>
</evidence>
<accession>A0A914KSS5</accession>